<feature type="compositionally biased region" description="Basic and acidic residues" evidence="2">
    <location>
        <begin position="173"/>
        <end position="182"/>
    </location>
</feature>
<dbReference type="EMBL" id="JAVRRJ010000006">
    <property type="protein sequence ID" value="KAK5083887.1"/>
    <property type="molecule type" value="Genomic_DNA"/>
</dbReference>
<gene>
    <name evidence="4" type="ORF">LTR05_006394</name>
</gene>
<keyword evidence="1" id="KW-0677">Repeat</keyword>
<feature type="region of interest" description="Disordered" evidence="2">
    <location>
        <begin position="87"/>
        <end position="122"/>
    </location>
</feature>
<evidence type="ECO:0000256" key="1">
    <source>
        <dbReference type="ARBA" id="ARBA00022737"/>
    </source>
</evidence>
<feature type="domain" description="WW" evidence="3">
    <location>
        <begin position="22"/>
        <end position="55"/>
    </location>
</feature>
<dbReference type="SUPFAM" id="SSF81698">
    <property type="entry name" value="FF domain"/>
    <property type="match status" value="1"/>
</dbReference>
<feature type="region of interest" description="Disordered" evidence="2">
    <location>
        <begin position="361"/>
        <end position="381"/>
    </location>
</feature>
<dbReference type="InterPro" id="IPR036517">
    <property type="entry name" value="FF_domain_sf"/>
</dbReference>
<dbReference type="Gene3D" id="1.10.10.440">
    <property type="entry name" value="FF domain"/>
    <property type="match status" value="1"/>
</dbReference>
<feature type="region of interest" description="Disordered" evidence="2">
    <location>
        <begin position="173"/>
        <end position="254"/>
    </location>
</feature>
<dbReference type="CDD" id="cd00201">
    <property type="entry name" value="WW"/>
    <property type="match status" value="1"/>
</dbReference>
<dbReference type="AlphaFoldDB" id="A0AAN7SXA3"/>
<evidence type="ECO:0000259" key="3">
    <source>
        <dbReference type="PROSITE" id="PS50020"/>
    </source>
</evidence>
<feature type="domain" description="WW" evidence="3">
    <location>
        <begin position="123"/>
        <end position="156"/>
    </location>
</feature>
<dbReference type="Proteomes" id="UP001309876">
    <property type="component" value="Unassembled WGS sequence"/>
</dbReference>
<reference evidence="4 5" key="1">
    <citation type="submission" date="2023-08" db="EMBL/GenBank/DDBJ databases">
        <title>Black Yeasts Isolated from many extreme environments.</title>
        <authorList>
            <person name="Coleine C."/>
            <person name="Stajich J.E."/>
            <person name="Selbmann L."/>
        </authorList>
    </citation>
    <scope>NUCLEOTIDE SEQUENCE [LARGE SCALE GENOMIC DNA]</scope>
    <source>
        <strain evidence="4 5">CCFEE 5910</strain>
    </source>
</reference>
<feature type="compositionally biased region" description="Acidic residues" evidence="2">
    <location>
        <begin position="210"/>
        <end position="227"/>
    </location>
</feature>
<evidence type="ECO:0000256" key="2">
    <source>
        <dbReference type="SAM" id="MobiDB-lite"/>
    </source>
</evidence>
<feature type="region of interest" description="Disordered" evidence="2">
    <location>
        <begin position="1"/>
        <end position="27"/>
    </location>
</feature>
<dbReference type="Gene3D" id="2.20.70.10">
    <property type="match status" value="2"/>
</dbReference>
<comment type="caution">
    <text evidence="4">The sequence shown here is derived from an EMBL/GenBank/DDBJ whole genome shotgun (WGS) entry which is preliminary data.</text>
</comment>
<sequence length="500" mass="57834">MSRGAAAMLKSTHRPAPPRAASTLPAGWTEHRAPSGQIYYHNANTKQSTYVRPVDGAQSDVLVIDFAATLPDPEIQASLKAMRKFDDRHSPLANGRSLQNGDGYKPRSRPNRQGDRPKSKAEIPNCAPWLLVKTKYGRRFVHNTETKQSFWKFPSEVMMAVIDMDRIEWEKKNKEADEKEKSISAQQSNSTPQPEPQQQPRRPSPMQDGFDSDEYEEVEVTDDEDEDHPPALKRSRTEEIPHSTVDGQQGRPQEFNEDDIEWQLAQMEADEIDPGYDYDHEDQDLEDEEAMTLTEEDRQALFRTLLDQLHISPFSTFDALIDTNTRTATTVTDDDRWTALPNMSARRVAFDAWSRDRITQRNATESVEDNSVPDGSSNLPTSKFKKVDPRIAYLRFLSKEATTKLYWPEFKRKFRKAPEMTDRYFLDKDREKLYREYITKLKLSEADRKIEFTTLLKSVPVKDWQTNSIPEKIEKDLKFYGIREEGRRQELVEGYISTAR</sequence>
<organism evidence="4 5">
    <name type="scientific">Lithohypha guttulata</name>
    <dbReference type="NCBI Taxonomy" id="1690604"/>
    <lineage>
        <taxon>Eukaryota</taxon>
        <taxon>Fungi</taxon>
        <taxon>Dikarya</taxon>
        <taxon>Ascomycota</taxon>
        <taxon>Pezizomycotina</taxon>
        <taxon>Eurotiomycetes</taxon>
        <taxon>Chaetothyriomycetidae</taxon>
        <taxon>Chaetothyriales</taxon>
        <taxon>Trichomeriaceae</taxon>
        <taxon>Lithohypha</taxon>
    </lineage>
</organism>
<dbReference type="GO" id="GO:0005634">
    <property type="term" value="C:nucleus"/>
    <property type="evidence" value="ECO:0007669"/>
    <property type="project" value="TreeGrafter"/>
</dbReference>
<dbReference type="PROSITE" id="PS01159">
    <property type="entry name" value="WW_DOMAIN_1"/>
    <property type="match status" value="1"/>
</dbReference>
<dbReference type="InterPro" id="IPR045148">
    <property type="entry name" value="TCRG1-like"/>
</dbReference>
<dbReference type="InterPro" id="IPR001202">
    <property type="entry name" value="WW_dom"/>
</dbReference>
<keyword evidence="5" id="KW-1185">Reference proteome</keyword>
<proteinExistence type="predicted"/>
<dbReference type="PROSITE" id="PS50020">
    <property type="entry name" value="WW_DOMAIN_2"/>
    <property type="match status" value="2"/>
</dbReference>
<dbReference type="GO" id="GO:0003712">
    <property type="term" value="F:transcription coregulator activity"/>
    <property type="evidence" value="ECO:0007669"/>
    <property type="project" value="TreeGrafter"/>
</dbReference>
<dbReference type="GO" id="GO:0070063">
    <property type="term" value="F:RNA polymerase binding"/>
    <property type="evidence" value="ECO:0007669"/>
    <property type="project" value="InterPro"/>
</dbReference>
<feature type="compositionally biased region" description="Low complexity" evidence="2">
    <location>
        <begin position="186"/>
        <end position="205"/>
    </location>
</feature>
<dbReference type="PANTHER" id="PTHR15377:SF3">
    <property type="entry name" value="WW DOMAIN-CONTAINING PROTEIN"/>
    <property type="match status" value="1"/>
</dbReference>
<dbReference type="Pfam" id="PF00397">
    <property type="entry name" value="WW"/>
    <property type="match status" value="1"/>
</dbReference>
<accession>A0AAN7SXA3</accession>
<evidence type="ECO:0000313" key="5">
    <source>
        <dbReference type="Proteomes" id="UP001309876"/>
    </source>
</evidence>
<dbReference type="PANTHER" id="PTHR15377">
    <property type="entry name" value="TRANSCRIPTION ELONGATION REGULATOR 1"/>
    <property type="match status" value="1"/>
</dbReference>
<dbReference type="SMART" id="SM00456">
    <property type="entry name" value="WW"/>
    <property type="match status" value="2"/>
</dbReference>
<name>A0AAN7SXA3_9EURO</name>
<evidence type="ECO:0000313" key="4">
    <source>
        <dbReference type="EMBL" id="KAK5083887.1"/>
    </source>
</evidence>
<protein>
    <recommendedName>
        <fullName evidence="3">WW domain-containing protein</fullName>
    </recommendedName>
</protein>
<feature type="compositionally biased region" description="Basic and acidic residues" evidence="2">
    <location>
        <begin position="112"/>
        <end position="121"/>
    </location>
</feature>
<dbReference type="InterPro" id="IPR036020">
    <property type="entry name" value="WW_dom_sf"/>
</dbReference>
<dbReference type="FunFam" id="2.20.70.10:FF:000049">
    <property type="entry name" value="Transcription elongation regulator 1-like"/>
    <property type="match status" value="1"/>
</dbReference>
<dbReference type="SUPFAM" id="SSF51045">
    <property type="entry name" value="WW domain"/>
    <property type="match status" value="2"/>
</dbReference>